<protein>
    <recommendedName>
        <fullName evidence="2">HIT domain-containing protein</fullName>
    </recommendedName>
</protein>
<name>A0A5N6Z576_9EURO</name>
<evidence type="ECO:0000313" key="4">
    <source>
        <dbReference type="Proteomes" id="UP000327118"/>
    </source>
</evidence>
<dbReference type="InterPro" id="IPR036265">
    <property type="entry name" value="HIT-like_sf"/>
</dbReference>
<dbReference type="InterPro" id="IPR001310">
    <property type="entry name" value="Histidine_triad_HIT"/>
</dbReference>
<reference evidence="4" key="1">
    <citation type="submission" date="2019-04" db="EMBL/GenBank/DDBJ databases">
        <title>Friends and foes A comparative genomics studyof 23 Aspergillus species from section Flavi.</title>
        <authorList>
            <consortium name="DOE Joint Genome Institute"/>
            <person name="Kjaerbolling I."/>
            <person name="Vesth T."/>
            <person name="Frisvad J.C."/>
            <person name="Nybo J.L."/>
            <person name="Theobald S."/>
            <person name="Kildgaard S."/>
            <person name="Isbrandt T."/>
            <person name="Kuo A."/>
            <person name="Sato A."/>
            <person name="Lyhne E.K."/>
            <person name="Kogle M.E."/>
            <person name="Wiebenga A."/>
            <person name="Kun R.S."/>
            <person name="Lubbers R.J."/>
            <person name="Makela M.R."/>
            <person name="Barry K."/>
            <person name="Chovatia M."/>
            <person name="Clum A."/>
            <person name="Daum C."/>
            <person name="Haridas S."/>
            <person name="He G."/>
            <person name="LaButti K."/>
            <person name="Lipzen A."/>
            <person name="Mondo S."/>
            <person name="Riley R."/>
            <person name="Salamov A."/>
            <person name="Simmons B.A."/>
            <person name="Magnuson J.K."/>
            <person name="Henrissat B."/>
            <person name="Mortensen U.H."/>
            <person name="Larsen T.O."/>
            <person name="Devries R.P."/>
            <person name="Grigoriev I.V."/>
            <person name="Machida M."/>
            <person name="Baker S.E."/>
            <person name="Andersen M.R."/>
        </authorList>
    </citation>
    <scope>NUCLEOTIDE SEQUENCE [LARGE SCALE GENOMIC DNA]</scope>
    <source>
        <strain evidence="4">CBS 553.77</strain>
    </source>
</reference>
<gene>
    <name evidence="3" type="ORF">BDV28DRAFT_134441</name>
</gene>
<dbReference type="PANTHER" id="PTHR46648:SF2">
    <property type="entry name" value="HIT DOMAIN-CONTAINING PROTEIN"/>
    <property type="match status" value="1"/>
</dbReference>
<feature type="domain" description="HIT" evidence="2">
    <location>
        <begin position="33"/>
        <end position="136"/>
    </location>
</feature>
<dbReference type="EMBL" id="ML739117">
    <property type="protein sequence ID" value="KAE8352814.1"/>
    <property type="molecule type" value="Genomic_DNA"/>
</dbReference>
<dbReference type="InterPro" id="IPR011146">
    <property type="entry name" value="HIT-like"/>
</dbReference>
<dbReference type="GO" id="GO:0009117">
    <property type="term" value="P:nucleotide metabolic process"/>
    <property type="evidence" value="ECO:0007669"/>
    <property type="project" value="TreeGrafter"/>
</dbReference>
<dbReference type="AlphaFoldDB" id="A0A5N6Z576"/>
<comment type="caution">
    <text evidence="1">Lacks conserved residue(s) required for the propagation of feature annotation.</text>
</comment>
<organism evidence="3 4">
    <name type="scientific">Aspergillus coremiiformis</name>
    <dbReference type="NCBI Taxonomy" id="138285"/>
    <lineage>
        <taxon>Eukaryota</taxon>
        <taxon>Fungi</taxon>
        <taxon>Dikarya</taxon>
        <taxon>Ascomycota</taxon>
        <taxon>Pezizomycotina</taxon>
        <taxon>Eurotiomycetes</taxon>
        <taxon>Eurotiomycetidae</taxon>
        <taxon>Eurotiales</taxon>
        <taxon>Aspergillaceae</taxon>
        <taxon>Aspergillus</taxon>
        <taxon>Aspergillus subgen. Circumdati</taxon>
    </lineage>
</organism>
<evidence type="ECO:0000256" key="1">
    <source>
        <dbReference type="PROSITE-ProRule" id="PRU00464"/>
    </source>
</evidence>
<proteinExistence type="predicted"/>
<accession>A0A5N6Z576</accession>
<dbReference type="Proteomes" id="UP000327118">
    <property type="component" value="Unassembled WGS sequence"/>
</dbReference>
<dbReference type="PANTHER" id="PTHR46648">
    <property type="entry name" value="HIT FAMILY PROTEIN 1"/>
    <property type="match status" value="1"/>
</dbReference>
<keyword evidence="4" id="KW-1185">Reference proteome</keyword>
<dbReference type="Pfam" id="PF01230">
    <property type="entry name" value="HIT"/>
    <property type="match status" value="1"/>
</dbReference>
<evidence type="ECO:0000259" key="2">
    <source>
        <dbReference type="PROSITE" id="PS51084"/>
    </source>
</evidence>
<evidence type="ECO:0000313" key="3">
    <source>
        <dbReference type="EMBL" id="KAE8352814.1"/>
    </source>
</evidence>
<dbReference type="Gene3D" id="3.30.428.10">
    <property type="entry name" value="HIT-like"/>
    <property type="match status" value="1"/>
</dbReference>
<dbReference type="GO" id="GO:0003824">
    <property type="term" value="F:catalytic activity"/>
    <property type="evidence" value="ECO:0007669"/>
    <property type="project" value="InterPro"/>
</dbReference>
<dbReference type="OrthoDB" id="1915375at2759"/>
<sequence>MSIPPPSPTCSFCNIAKAYPPIPPTNNQTALPFPPNSPNTPQPTTHLILSTKHVIAFLDIMPLTQGHILVLPRSHYEKLSDIDIPVSRELGQWLPIISRVVMRTLSGNDDAADWDWNVVQNNGIVVLRSGITLSFY</sequence>
<dbReference type="SUPFAM" id="SSF54197">
    <property type="entry name" value="HIT-like"/>
    <property type="match status" value="1"/>
</dbReference>
<dbReference type="PROSITE" id="PS51084">
    <property type="entry name" value="HIT_2"/>
    <property type="match status" value="1"/>
</dbReference>